<evidence type="ECO:0000259" key="12">
    <source>
        <dbReference type="PROSITE" id="PS50929"/>
    </source>
</evidence>
<evidence type="ECO:0000256" key="7">
    <source>
        <dbReference type="ARBA" id="ARBA00022989"/>
    </source>
</evidence>
<reference evidence="13 15" key="1">
    <citation type="journal article" date="2018" name="Elife">
        <title>Discovery and characterization of a prevalent human gut bacterial enzyme sufficient for the inactivation of a family of plant toxins.</title>
        <authorList>
            <person name="Koppel N."/>
            <person name="Bisanz J.E."/>
            <person name="Pandelia M.E."/>
            <person name="Turnbaugh P.J."/>
            <person name="Balskus E.P."/>
        </authorList>
    </citation>
    <scope>NUCLEOTIDE SEQUENCE [LARGE SCALE GENOMIC DNA]</scope>
    <source>
        <strain evidence="13 15">DSM 16107</strain>
    </source>
</reference>
<dbReference type="Gene3D" id="1.20.1560.10">
    <property type="entry name" value="ABC transporter type 1, transmembrane domain"/>
    <property type="match status" value="1"/>
</dbReference>
<dbReference type="FunFam" id="3.40.50.300:FF:000221">
    <property type="entry name" value="Multidrug ABC transporter ATP-binding protein"/>
    <property type="match status" value="1"/>
</dbReference>
<dbReference type="PROSITE" id="PS50893">
    <property type="entry name" value="ABC_TRANSPORTER_2"/>
    <property type="match status" value="1"/>
</dbReference>
<dbReference type="GO" id="GO:0016887">
    <property type="term" value="F:ATP hydrolysis activity"/>
    <property type="evidence" value="ECO:0007669"/>
    <property type="project" value="InterPro"/>
</dbReference>
<keyword evidence="7 10" id="KW-1133">Transmembrane helix</keyword>
<evidence type="ECO:0000256" key="4">
    <source>
        <dbReference type="ARBA" id="ARBA00022692"/>
    </source>
</evidence>
<feature type="transmembrane region" description="Helical" evidence="10">
    <location>
        <begin position="173"/>
        <end position="205"/>
    </location>
</feature>
<dbReference type="InterPro" id="IPR017871">
    <property type="entry name" value="ABC_transporter-like_CS"/>
</dbReference>
<sequence>MSGTNEAAAVLDGEGDGAPAPASAVRQPGPFALVLAWAGTNKRYLFASVACASVAGLVSMVAYLGVFNIMQAAYAGTCTMQTLRDNALLTAVGFIVQYACFAASSVLSHRGAYNTLFDVRCRVMDHLAHAPLGALDERSTGQIKTVLVEDVEKLELFLAHNIPEAFMYLTGPVAAFVFLCTVNVPLALATLVPFAAALVILGVIFSRMGALMERATTALSCMNTVMVEYVSGMRVIKALDMGSASFARFRDAIDTEHAIWCDISRKTGPGYAAYLVVIECGLVILVPLGGWMFATGAIPGATYLLFAFVGSLYLTEIRLLQEIGTKLAEVGSGAARVQGLLDLPVFGGGRPFPPRTDIELSGVHFSYDGETEVLHGIDLAVREGERLAVVGPSGAGKSTVVELISRFYDVGAGAVRIGGVDVRALDYDDLLRHVAVVFQKTFLTSGSILENIRMGSGASLEEVRAAARRACIDDFIRGLPQGYDTEMGSLGDRVSGGQRQRIAIARAILKDAPILVLDEATSAADPENQLEIDTAIRNLCEGKTVIIVAHRLGVVKTCDRVAVIEAGRLSCVGKHDEVLAQCPYYRRVWADYDRARSIEIGFGDGKEAVHA</sequence>
<dbReference type="InterPro" id="IPR011527">
    <property type="entry name" value="ABC1_TM_dom"/>
</dbReference>
<name>A0A3N0ITJ9_9ACTN</name>
<dbReference type="AlphaFoldDB" id="A0A3N0ITJ9"/>
<keyword evidence="5" id="KW-0547">Nucleotide-binding</keyword>
<feature type="transmembrane region" description="Helical" evidence="10">
    <location>
        <begin position="87"/>
        <end position="107"/>
    </location>
</feature>
<evidence type="ECO:0000256" key="2">
    <source>
        <dbReference type="ARBA" id="ARBA00022448"/>
    </source>
</evidence>
<keyword evidence="3" id="KW-1003">Cell membrane</keyword>
<reference evidence="16" key="2">
    <citation type="submission" date="2018-05" db="EMBL/GenBank/DDBJ databases">
        <title>Genome Sequencing of selected type strains of the family Eggerthellaceae.</title>
        <authorList>
            <person name="Danylec N."/>
            <person name="Stoll D.A."/>
            <person name="Doetsch A."/>
            <person name="Huch M."/>
        </authorList>
    </citation>
    <scope>NUCLEOTIDE SEQUENCE [LARGE SCALE GENOMIC DNA]</scope>
    <source>
        <strain evidence="16">DSM 16107</strain>
    </source>
</reference>
<dbReference type="PANTHER" id="PTHR24221">
    <property type="entry name" value="ATP-BINDING CASSETTE SUB-FAMILY B"/>
    <property type="match status" value="1"/>
</dbReference>
<evidence type="ECO:0000256" key="6">
    <source>
        <dbReference type="ARBA" id="ARBA00022840"/>
    </source>
</evidence>
<dbReference type="GO" id="GO:0140359">
    <property type="term" value="F:ABC-type transporter activity"/>
    <property type="evidence" value="ECO:0007669"/>
    <property type="project" value="InterPro"/>
</dbReference>
<evidence type="ECO:0000259" key="11">
    <source>
        <dbReference type="PROSITE" id="PS50893"/>
    </source>
</evidence>
<feature type="transmembrane region" description="Helical" evidence="10">
    <location>
        <begin position="272"/>
        <end position="294"/>
    </location>
</feature>
<dbReference type="SUPFAM" id="SSF90123">
    <property type="entry name" value="ABC transporter transmembrane region"/>
    <property type="match status" value="1"/>
</dbReference>
<reference evidence="14" key="3">
    <citation type="journal article" date="2019" name="Microbiol. Resour. Announc.">
        <title>Draft Genome Sequences of Type Strains of Gordonibacter faecihominis, Paraeggerthella hongkongensis, Parvibacter caecicola,Slackia equolifaciens, Slackia faecicanis, and Slackia isoflavoniconvertens.</title>
        <authorList>
            <person name="Danylec N."/>
            <person name="Stoll D.A."/>
            <person name="Dotsch A."/>
            <person name="Huch M."/>
        </authorList>
    </citation>
    <scope>NUCLEOTIDE SEQUENCE</scope>
    <source>
        <strain evidence="14">DSM 16107</strain>
    </source>
</reference>
<evidence type="ECO:0000256" key="8">
    <source>
        <dbReference type="ARBA" id="ARBA00023136"/>
    </source>
</evidence>
<dbReference type="Pfam" id="PF00664">
    <property type="entry name" value="ABC_membrane"/>
    <property type="match status" value="1"/>
</dbReference>
<comment type="caution">
    <text evidence="14">The sequence shown here is derived from an EMBL/GenBank/DDBJ whole genome shotgun (WGS) entry which is preliminary data.</text>
</comment>
<evidence type="ECO:0000313" key="13">
    <source>
        <dbReference type="EMBL" id="RDB67596.1"/>
    </source>
</evidence>
<keyword evidence="6 14" id="KW-0067">ATP-binding</keyword>
<protein>
    <submittedName>
        <fullName evidence="14">ABC transporter ATP-binding protein</fullName>
    </submittedName>
</protein>
<evidence type="ECO:0000313" key="14">
    <source>
        <dbReference type="EMBL" id="RNM40217.1"/>
    </source>
</evidence>
<dbReference type="OrthoDB" id="9806127at2"/>
<evidence type="ECO:0000313" key="16">
    <source>
        <dbReference type="Proteomes" id="UP000270112"/>
    </source>
</evidence>
<dbReference type="EMBL" id="QICC01000097">
    <property type="protein sequence ID" value="RNM40217.1"/>
    <property type="molecule type" value="Genomic_DNA"/>
</dbReference>
<dbReference type="InterPro" id="IPR036640">
    <property type="entry name" value="ABC1_TM_sf"/>
</dbReference>
<dbReference type="Pfam" id="PF00005">
    <property type="entry name" value="ABC_tran"/>
    <property type="match status" value="1"/>
</dbReference>
<dbReference type="PANTHER" id="PTHR24221:SF654">
    <property type="entry name" value="ATP-BINDING CASSETTE SUB-FAMILY B MEMBER 6"/>
    <property type="match status" value="1"/>
</dbReference>
<comment type="subcellular location">
    <subcellularLocation>
        <location evidence="1">Cell inner membrane</location>
        <topology evidence="1">Multi-pass membrane protein</topology>
    </subcellularLocation>
</comment>
<dbReference type="RefSeq" id="WP_114547037.1">
    <property type="nucleotide sequence ID" value="NZ_PPTT01000023.1"/>
</dbReference>
<dbReference type="InterPro" id="IPR039421">
    <property type="entry name" value="Type_1_exporter"/>
</dbReference>
<dbReference type="InterPro" id="IPR027417">
    <property type="entry name" value="P-loop_NTPase"/>
</dbReference>
<feature type="domain" description="ABC transmembrane type-1" evidence="12">
    <location>
        <begin position="46"/>
        <end position="329"/>
    </location>
</feature>
<organism evidence="14 16">
    <name type="scientific">Eggerthella sinensis</name>
    <dbReference type="NCBI Taxonomy" id="242230"/>
    <lineage>
        <taxon>Bacteria</taxon>
        <taxon>Bacillati</taxon>
        <taxon>Actinomycetota</taxon>
        <taxon>Coriobacteriia</taxon>
        <taxon>Eggerthellales</taxon>
        <taxon>Eggerthellaceae</taxon>
        <taxon>Eggerthella</taxon>
    </lineage>
</organism>
<dbReference type="GO" id="GO:0005524">
    <property type="term" value="F:ATP binding"/>
    <property type="evidence" value="ECO:0007669"/>
    <property type="project" value="UniProtKB-KW"/>
</dbReference>
<evidence type="ECO:0000256" key="3">
    <source>
        <dbReference type="ARBA" id="ARBA00022475"/>
    </source>
</evidence>
<keyword evidence="15" id="KW-1185">Reference proteome</keyword>
<evidence type="ECO:0000256" key="9">
    <source>
        <dbReference type="ARBA" id="ARBA00023455"/>
    </source>
</evidence>
<dbReference type="InterPro" id="IPR003439">
    <property type="entry name" value="ABC_transporter-like_ATP-bd"/>
</dbReference>
<evidence type="ECO:0000313" key="15">
    <source>
        <dbReference type="Proteomes" id="UP000253817"/>
    </source>
</evidence>
<comment type="similarity">
    <text evidence="9">Belongs to the ABC transporter superfamily. Siderophore-Fe(3+) uptake transporter (SIUT) (TC 3.A.1.21) family.</text>
</comment>
<evidence type="ECO:0000256" key="5">
    <source>
        <dbReference type="ARBA" id="ARBA00022741"/>
    </source>
</evidence>
<proteinExistence type="inferred from homology"/>
<dbReference type="Gene3D" id="3.40.50.300">
    <property type="entry name" value="P-loop containing nucleotide triphosphate hydrolases"/>
    <property type="match status" value="1"/>
</dbReference>
<accession>A0A3N0ITJ9</accession>
<feature type="domain" description="ABC transporter" evidence="11">
    <location>
        <begin position="358"/>
        <end position="591"/>
    </location>
</feature>
<dbReference type="Proteomes" id="UP000253817">
    <property type="component" value="Unassembled WGS sequence"/>
</dbReference>
<feature type="transmembrane region" description="Helical" evidence="10">
    <location>
        <begin position="44"/>
        <end position="66"/>
    </location>
</feature>
<dbReference type="PROSITE" id="PS50929">
    <property type="entry name" value="ABC_TM1F"/>
    <property type="match status" value="1"/>
</dbReference>
<dbReference type="SMART" id="SM00382">
    <property type="entry name" value="AAA"/>
    <property type="match status" value="1"/>
</dbReference>
<dbReference type="GO" id="GO:0005886">
    <property type="term" value="C:plasma membrane"/>
    <property type="evidence" value="ECO:0007669"/>
    <property type="project" value="UniProtKB-SubCell"/>
</dbReference>
<keyword evidence="4 10" id="KW-0812">Transmembrane</keyword>
<dbReference type="PROSITE" id="PS00211">
    <property type="entry name" value="ABC_TRANSPORTER_1"/>
    <property type="match status" value="1"/>
</dbReference>
<dbReference type="Proteomes" id="UP000270112">
    <property type="component" value="Unassembled WGS sequence"/>
</dbReference>
<gene>
    <name evidence="13" type="ORF">C1876_12420</name>
    <name evidence="14" type="ORF">DMP09_15340</name>
</gene>
<evidence type="ECO:0000256" key="10">
    <source>
        <dbReference type="SAM" id="Phobius"/>
    </source>
</evidence>
<keyword evidence="8 10" id="KW-0472">Membrane</keyword>
<evidence type="ECO:0000256" key="1">
    <source>
        <dbReference type="ARBA" id="ARBA00004429"/>
    </source>
</evidence>
<dbReference type="SUPFAM" id="SSF52540">
    <property type="entry name" value="P-loop containing nucleoside triphosphate hydrolases"/>
    <property type="match status" value="1"/>
</dbReference>
<keyword evidence="2" id="KW-0813">Transport</keyword>
<dbReference type="EMBL" id="PPTT01000023">
    <property type="protein sequence ID" value="RDB67596.1"/>
    <property type="molecule type" value="Genomic_DNA"/>
</dbReference>
<dbReference type="InterPro" id="IPR003593">
    <property type="entry name" value="AAA+_ATPase"/>
</dbReference>